<dbReference type="GO" id="GO:0033072">
    <property type="term" value="P:vancomycin biosynthetic process"/>
    <property type="evidence" value="ECO:0007669"/>
    <property type="project" value="UniProtKB-ARBA"/>
</dbReference>
<dbReference type="Pfam" id="PF06722">
    <property type="entry name" value="EryCIII-like_C"/>
    <property type="match status" value="1"/>
</dbReference>
<keyword evidence="4" id="KW-1185">Reference proteome</keyword>
<accession>A0A330H740</accession>
<dbReference type="InterPro" id="IPR010610">
    <property type="entry name" value="EryCIII-like_C"/>
</dbReference>
<reference evidence="4" key="1">
    <citation type="submission" date="2018-06" db="EMBL/GenBank/DDBJ databases">
        <authorList>
            <person name="Helene L.C."/>
            <person name="Dall'Agnol R."/>
            <person name="Delamuta J.R."/>
            <person name="Hungria M."/>
        </authorList>
    </citation>
    <scope>NUCLEOTIDE SEQUENCE [LARGE SCALE GENOMIC DNA]</scope>
    <source>
        <strain evidence="4">AC99b</strain>
    </source>
</reference>
<dbReference type="AlphaFoldDB" id="A0A330H740"/>
<sequence>MRILLSTYGSRGDVEPLAALGAALRAHGAEARVSAPGDDEFAALAARAGVAFVPAFAPVREWAKEMIHRSRSASPEDRARLISGQAAEIVARQYAALSAAAEGCDAVVAFGLFPSCAAARMVAERRGMRYMLGTFCPIWLPSPHNRPHEYPSHPLPIGVTDNRLLWETDIRTKNALFGEAINGHRASLGQPPVQNIRDYVYGDTVLLACDPVLGPWLPSDLIDAVQTGAFILPDERPLPDGLEAFLDAGSPPVYVGFGSISVASEAGRAAIEAIRAKGLRIVIAQGWAGLGRIDDGDDCFVTGEVNQQALFGRVATVIHHGGAGTTVAAARAGAPQVIVPQIGDQPYWAKRAAELGIGAAHDGPVPTRASLSAALDKALAPETRARANAVARLIRADGAEMAAKLLLETMDRRGRLRRSAGD</sequence>
<dbReference type="InterPro" id="IPR004276">
    <property type="entry name" value="GlycoTrans_28_N"/>
</dbReference>
<reference evidence="3 4" key="2">
    <citation type="submission" date="2018-07" db="EMBL/GenBank/DDBJ databases">
        <title>Diversity of Mesorhizobium strains in Brazil.</title>
        <authorList>
            <person name="Helene L.C.F."/>
            <person name="Dall'Agnol R."/>
            <person name="Delamuta J.R.M."/>
            <person name="Hungria M."/>
        </authorList>
    </citation>
    <scope>NUCLEOTIDE SEQUENCE [LARGE SCALE GENOMIC DNA]</scope>
    <source>
        <strain evidence="3 4">AC99b</strain>
    </source>
</reference>
<dbReference type="Gene3D" id="3.40.50.2000">
    <property type="entry name" value="Glycogen Phosphorylase B"/>
    <property type="match status" value="2"/>
</dbReference>
<dbReference type="GO" id="GO:0008194">
    <property type="term" value="F:UDP-glycosyltransferase activity"/>
    <property type="evidence" value="ECO:0007669"/>
    <property type="project" value="InterPro"/>
</dbReference>
<dbReference type="GO" id="GO:0016758">
    <property type="term" value="F:hexosyltransferase activity"/>
    <property type="evidence" value="ECO:0007669"/>
    <property type="project" value="InterPro"/>
</dbReference>
<dbReference type="PANTHER" id="PTHR48050">
    <property type="entry name" value="STEROL 3-BETA-GLUCOSYLTRANSFERASE"/>
    <property type="match status" value="1"/>
</dbReference>
<name>A0A330H740_9HYPH</name>
<dbReference type="OrthoDB" id="9805366at2"/>
<protein>
    <submittedName>
        <fullName evidence="3">Glycosyltransferase</fullName>
    </submittedName>
</protein>
<gene>
    <name evidence="3" type="ORF">DPM33_32155</name>
</gene>
<dbReference type="PANTHER" id="PTHR48050:SF13">
    <property type="entry name" value="STEROL 3-BETA-GLUCOSYLTRANSFERASE UGT80A2"/>
    <property type="match status" value="1"/>
</dbReference>
<evidence type="ECO:0000313" key="4">
    <source>
        <dbReference type="Proteomes" id="UP000251558"/>
    </source>
</evidence>
<comment type="caution">
    <text evidence="3">The sequence shown here is derived from an EMBL/GenBank/DDBJ whole genome shotgun (WGS) entry which is preliminary data.</text>
</comment>
<dbReference type="FunFam" id="3.40.50.2000:FF:000009">
    <property type="entry name" value="Sterol 3-beta-glucosyltransferase UGT80A2"/>
    <property type="match status" value="1"/>
</dbReference>
<dbReference type="Proteomes" id="UP000251558">
    <property type="component" value="Unassembled WGS sequence"/>
</dbReference>
<feature type="domain" description="Erythromycin biosynthesis protein CIII-like C-terminal" evidence="2">
    <location>
        <begin position="308"/>
        <end position="389"/>
    </location>
</feature>
<dbReference type="EMBL" id="QMBP01000025">
    <property type="protein sequence ID" value="RAZ84180.1"/>
    <property type="molecule type" value="Genomic_DNA"/>
</dbReference>
<dbReference type="GO" id="GO:0005975">
    <property type="term" value="P:carbohydrate metabolic process"/>
    <property type="evidence" value="ECO:0007669"/>
    <property type="project" value="InterPro"/>
</dbReference>
<feature type="domain" description="Glycosyltransferase family 28 N-terminal" evidence="1">
    <location>
        <begin position="3"/>
        <end position="137"/>
    </location>
</feature>
<evidence type="ECO:0000259" key="2">
    <source>
        <dbReference type="Pfam" id="PF06722"/>
    </source>
</evidence>
<dbReference type="RefSeq" id="WP_112101383.1">
    <property type="nucleotide sequence ID" value="NZ_QMBP01000025.1"/>
</dbReference>
<dbReference type="CDD" id="cd03784">
    <property type="entry name" value="GT1_Gtf-like"/>
    <property type="match status" value="1"/>
</dbReference>
<keyword evidence="3" id="KW-0808">Transferase</keyword>
<evidence type="ECO:0000259" key="1">
    <source>
        <dbReference type="Pfam" id="PF03033"/>
    </source>
</evidence>
<dbReference type="SUPFAM" id="SSF53756">
    <property type="entry name" value="UDP-Glycosyltransferase/glycogen phosphorylase"/>
    <property type="match status" value="1"/>
</dbReference>
<dbReference type="InterPro" id="IPR050426">
    <property type="entry name" value="Glycosyltransferase_28"/>
</dbReference>
<proteinExistence type="predicted"/>
<evidence type="ECO:0000313" key="3">
    <source>
        <dbReference type="EMBL" id="RAZ84180.1"/>
    </source>
</evidence>
<organism evidence="3 4">
    <name type="scientific">Mesorhizobium hawassense</name>
    <dbReference type="NCBI Taxonomy" id="1209954"/>
    <lineage>
        <taxon>Bacteria</taxon>
        <taxon>Pseudomonadati</taxon>
        <taxon>Pseudomonadota</taxon>
        <taxon>Alphaproteobacteria</taxon>
        <taxon>Hyphomicrobiales</taxon>
        <taxon>Phyllobacteriaceae</taxon>
        <taxon>Mesorhizobium</taxon>
    </lineage>
</organism>
<dbReference type="Pfam" id="PF03033">
    <property type="entry name" value="Glyco_transf_28"/>
    <property type="match status" value="1"/>
</dbReference>
<dbReference type="InterPro" id="IPR002213">
    <property type="entry name" value="UDP_glucos_trans"/>
</dbReference>